<keyword evidence="1" id="KW-0547">Nucleotide-binding</keyword>
<protein>
    <recommendedName>
        <fullName evidence="3">Protein kinase domain-containing protein</fullName>
    </recommendedName>
</protein>
<feature type="binding site" evidence="1">
    <location>
        <position position="369"/>
    </location>
    <ligand>
        <name>ATP</name>
        <dbReference type="ChEBI" id="CHEBI:30616"/>
    </ligand>
</feature>
<dbReference type="PANTHER" id="PTHR37171:SF1">
    <property type="entry name" value="SERINE_THREONINE-PROTEIN KINASE YRZF-RELATED"/>
    <property type="match status" value="1"/>
</dbReference>
<dbReference type="InterPro" id="IPR017441">
    <property type="entry name" value="Protein_kinase_ATP_BS"/>
</dbReference>
<reference evidence="4 5" key="1">
    <citation type="submission" date="2018-06" db="EMBL/GenBank/DDBJ databases">
        <title>Comparative genomics reveals the genomic features of Rhizophagus irregularis, R. cerebriforme, R. diaphanum and Gigaspora rosea, and their symbiotic lifestyle signature.</title>
        <authorList>
            <person name="Morin E."/>
            <person name="San Clemente H."/>
            <person name="Chen E.C.H."/>
            <person name="De La Providencia I."/>
            <person name="Hainaut M."/>
            <person name="Kuo A."/>
            <person name="Kohler A."/>
            <person name="Murat C."/>
            <person name="Tang N."/>
            <person name="Roy S."/>
            <person name="Loubradou J."/>
            <person name="Henrissat B."/>
            <person name="Grigoriev I.V."/>
            <person name="Corradi N."/>
            <person name="Roux C."/>
            <person name="Martin F.M."/>
        </authorList>
    </citation>
    <scope>NUCLEOTIDE SEQUENCE [LARGE SCALE GENOMIC DNA]</scope>
    <source>
        <strain evidence="4 5">DAOM 227022</strain>
    </source>
</reference>
<evidence type="ECO:0000313" key="5">
    <source>
        <dbReference type="Proteomes" id="UP000265703"/>
    </source>
</evidence>
<accession>A0A397S5L3</accession>
<keyword evidence="5" id="KW-1185">Reference proteome</keyword>
<dbReference type="GO" id="GO:0004672">
    <property type="term" value="F:protein kinase activity"/>
    <property type="evidence" value="ECO:0007669"/>
    <property type="project" value="InterPro"/>
</dbReference>
<dbReference type="AlphaFoldDB" id="A0A397S5L3"/>
<dbReference type="Pfam" id="PF00069">
    <property type="entry name" value="Pkinase"/>
    <property type="match status" value="1"/>
</dbReference>
<dbReference type="GO" id="GO:0005524">
    <property type="term" value="F:ATP binding"/>
    <property type="evidence" value="ECO:0007669"/>
    <property type="project" value="UniProtKB-UniRule"/>
</dbReference>
<dbReference type="EMBL" id="QKYT01001216">
    <property type="protein sequence ID" value="RIA79615.1"/>
    <property type="molecule type" value="Genomic_DNA"/>
</dbReference>
<proteinExistence type="predicted"/>
<sequence length="473" mass="53207">MLTNGGHVTLTNFELYRNDFGKDEDLGGEELPPLSKISKYFTSQPADEHIHIIVKLPLLSLEEALSCIPPPITYSTDCVTSKTTTKASGDPPASVKLWDDFFDKVNQFRFDQQPIFERPRFNDRFAVVDEEDVRNAINVNICMILNDLTGPDYVYSRKSTDTPGIPDFNCHLVGSLILVMEAKRKHVLEDMGEETFPEFYQTSKGKDVVQQIYNYMGGNELRYGILSTYDKHWFLRREHAKLWISKTLPLESESPPVLKAYAYLTRQAKENPKSPKTQVVVPVQGDNDSRTLRSHSKSSSNSSLNQKASSSSLNNQSSSTSANQQSSSITPVDQQDYSFTDFKFKGILGEGRSGKTLLCEFRGDTIALKSVDISKAPSYVLEEMQKEVEIYKDLADIQGKYIPKLICYGNYGGGMSFVIGMTIVGTSLSEYKITEQQKSRAIKGLEAIHKHGILHNDIREENILINDKDGYIV</sequence>
<dbReference type="InterPro" id="IPR000719">
    <property type="entry name" value="Prot_kinase_dom"/>
</dbReference>
<evidence type="ECO:0000256" key="2">
    <source>
        <dbReference type="SAM" id="MobiDB-lite"/>
    </source>
</evidence>
<gene>
    <name evidence="4" type="ORF">C1645_882599</name>
</gene>
<feature type="domain" description="Protein kinase" evidence="3">
    <location>
        <begin position="342"/>
        <end position="473"/>
    </location>
</feature>
<dbReference type="OrthoDB" id="2156052at2759"/>
<dbReference type="Gene3D" id="1.10.510.10">
    <property type="entry name" value="Transferase(Phosphotransferase) domain 1"/>
    <property type="match status" value="1"/>
</dbReference>
<evidence type="ECO:0000313" key="4">
    <source>
        <dbReference type="EMBL" id="RIA79615.1"/>
    </source>
</evidence>
<feature type="region of interest" description="Disordered" evidence="2">
    <location>
        <begin position="270"/>
        <end position="332"/>
    </location>
</feature>
<dbReference type="InterPro" id="IPR052396">
    <property type="entry name" value="Meiotic_Drive_Suppr_Kinase"/>
</dbReference>
<dbReference type="InterPro" id="IPR008266">
    <property type="entry name" value="Tyr_kinase_AS"/>
</dbReference>
<dbReference type="SUPFAM" id="SSF56112">
    <property type="entry name" value="Protein kinase-like (PK-like)"/>
    <property type="match status" value="1"/>
</dbReference>
<organism evidence="4 5">
    <name type="scientific">Glomus cerebriforme</name>
    <dbReference type="NCBI Taxonomy" id="658196"/>
    <lineage>
        <taxon>Eukaryota</taxon>
        <taxon>Fungi</taxon>
        <taxon>Fungi incertae sedis</taxon>
        <taxon>Mucoromycota</taxon>
        <taxon>Glomeromycotina</taxon>
        <taxon>Glomeromycetes</taxon>
        <taxon>Glomerales</taxon>
        <taxon>Glomeraceae</taxon>
        <taxon>Glomus</taxon>
    </lineage>
</organism>
<evidence type="ECO:0000259" key="3">
    <source>
        <dbReference type="PROSITE" id="PS50011"/>
    </source>
</evidence>
<dbReference type="InterPro" id="IPR011009">
    <property type="entry name" value="Kinase-like_dom_sf"/>
</dbReference>
<dbReference type="Proteomes" id="UP000265703">
    <property type="component" value="Unassembled WGS sequence"/>
</dbReference>
<dbReference type="PROSITE" id="PS50011">
    <property type="entry name" value="PROTEIN_KINASE_DOM"/>
    <property type="match status" value="1"/>
</dbReference>
<feature type="compositionally biased region" description="Low complexity" evidence="2">
    <location>
        <begin position="297"/>
        <end position="328"/>
    </location>
</feature>
<dbReference type="PROSITE" id="PS00107">
    <property type="entry name" value="PROTEIN_KINASE_ATP"/>
    <property type="match status" value="1"/>
</dbReference>
<dbReference type="STRING" id="658196.A0A397S5L3"/>
<comment type="caution">
    <text evidence="4">The sequence shown here is derived from an EMBL/GenBank/DDBJ whole genome shotgun (WGS) entry which is preliminary data.</text>
</comment>
<name>A0A397S5L3_9GLOM</name>
<evidence type="ECO:0000256" key="1">
    <source>
        <dbReference type="PROSITE-ProRule" id="PRU10141"/>
    </source>
</evidence>
<dbReference type="PANTHER" id="PTHR37171">
    <property type="entry name" value="SERINE/THREONINE-PROTEIN KINASE YRZF-RELATED"/>
    <property type="match status" value="1"/>
</dbReference>
<dbReference type="PROSITE" id="PS00109">
    <property type="entry name" value="PROTEIN_KINASE_TYR"/>
    <property type="match status" value="1"/>
</dbReference>
<keyword evidence="1" id="KW-0067">ATP-binding</keyword>